<keyword evidence="1" id="KW-1133">Transmembrane helix</keyword>
<organism evidence="2 3">
    <name type="scientific">Dyadobacter soli</name>
    <dbReference type="NCBI Taxonomy" id="659014"/>
    <lineage>
        <taxon>Bacteria</taxon>
        <taxon>Pseudomonadati</taxon>
        <taxon>Bacteroidota</taxon>
        <taxon>Cytophagia</taxon>
        <taxon>Cytophagales</taxon>
        <taxon>Spirosomataceae</taxon>
        <taxon>Dyadobacter</taxon>
    </lineage>
</organism>
<feature type="transmembrane region" description="Helical" evidence="1">
    <location>
        <begin position="347"/>
        <end position="365"/>
    </location>
</feature>
<feature type="transmembrane region" description="Helical" evidence="1">
    <location>
        <begin position="85"/>
        <end position="105"/>
    </location>
</feature>
<feature type="transmembrane region" description="Helical" evidence="1">
    <location>
        <begin position="112"/>
        <end position="129"/>
    </location>
</feature>
<gene>
    <name evidence="2" type="ORF">SAMN04487996_10870</name>
</gene>
<keyword evidence="3" id="KW-1185">Reference proteome</keyword>
<proteinExistence type="predicted"/>
<evidence type="ECO:0000313" key="3">
    <source>
        <dbReference type="Proteomes" id="UP000198748"/>
    </source>
</evidence>
<feature type="transmembrane region" description="Helical" evidence="1">
    <location>
        <begin position="7"/>
        <end position="26"/>
    </location>
</feature>
<reference evidence="3" key="1">
    <citation type="submission" date="2016-10" db="EMBL/GenBank/DDBJ databases">
        <authorList>
            <person name="Varghese N."/>
            <person name="Submissions S."/>
        </authorList>
    </citation>
    <scope>NUCLEOTIDE SEQUENCE [LARGE SCALE GENOMIC DNA]</scope>
    <source>
        <strain evidence="3">DSM 25329</strain>
    </source>
</reference>
<keyword evidence="1" id="KW-0472">Membrane</keyword>
<dbReference type="Proteomes" id="UP000198748">
    <property type="component" value="Unassembled WGS sequence"/>
</dbReference>
<dbReference type="OrthoDB" id="910687at2"/>
<name>A0A1G7H905_9BACT</name>
<feature type="transmembrane region" description="Helical" evidence="1">
    <location>
        <begin position="290"/>
        <end position="309"/>
    </location>
</feature>
<dbReference type="STRING" id="659014.SAMN04487996_10870"/>
<feature type="transmembrane region" description="Helical" evidence="1">
    <location>
        <begin position="198"/>
        <end position="219"/>
    </location>
</feature>
<feature type="transmembrane region" description="Helical" evidence="1">
    <location>
        <begin position="163"/>
        <end position="192"/>
    </location>
</feature>
<evidence type="ECO:0000313" key="2">
    <source>
        <dbReference type="EMBL" id="SDE96599.1"/>
    </source>
</evidence>
<dbReference type="AlphaFoldDB" id="A0A1G7H905"/>
<protein>
    <submittedName>
        <fullName evidence="2">Uncharacterized protein</fullName>
    </submittedName>
</protein>
<dbReference type="RefSeq" id="WP_090150900.1">
    <property type="nucleotide sequence ID" value="NZ_FNAN01000008.1"/>
</dbReference>
<keyword evidence="1" id="KW-0812">Transmembrane</keyword>
<dbReference type="EMBL" id="FNAN01000008">
    <property type="protein sequence ID" value="SDE96599.1"/>
    <property type="molecule type" value="Genomic_DNA"/>
</dbReference>
<evidence type="ECO:0000256" key="1">
    <source>
        <dbReference type="SAM" id="Phobius"/>
    </source>
</evidence>
<feature type="transmembrane region" description="Helical" evidence="1">
    <location>
        <begin position="256"/>
        <end position="278"/>
    </location>
</feature>
<feature type="transmembrane region" description="Helical" evidence="1">
    <location>
        <begin position="231"/>
        <end position="250"/>
    </location>
</feature>
<accession>A0A1G7H905</accession>
<feature type="transmembrane region" description="Helical" evidence="1">
    <location>
        <begin position="321"/>
        <end position="340"/>
    </location>
</feature>
<feature type="transmembrane region" description="Helical" evidence="1">
    <location>
        <begin position="135"/>
        <end position="156"/>
    </location>
</feature>
<sequence>MLRFLPIVAISLVILLFFLYNLHFSVNFPFQDDFLFIQFIEAITGEHTSFTKVIEEMFRTFNDHKAVVPRFISLLDYELTGRLHLRFYIALVSANLIYIFYFLYLNFRKAGLPLYYFVPVPFLFFHPLYHEVSGWALTGMQHSYLTAFLVTAIILVSRGTKPAFYGAMLCCFLATFTHGNGILSFPAIIFYFLCYKNFRSAILTAVFMFISLGIYLSGYESGQAVHLPKSGLLFFSSLFGFIGSEMSLWAKPELTSAIWGFLILACMVMVTLRVASIYFKKPMQIKPGTIELLSVFAFIFISSLIIAVFRSWAGTTVASRFQLYAALATAIFYIFLVFYFEYFRKRWVYTTALALSIFYWAYSHYRYTAIVAAKKTTYLADIYNWRNNRSMFSVERSIVKYGSFYLVPGYEKGFFWLPEPVVEKEELNAMFAQKGSVRDNGMYIETWNIHRVVREGTERLTYYFISSNVSPVRKDFWDDRFLVMKNTANDTIYLINATPKIEARKNILTAANYYKNGFNTLLRENDLDAGTYDLGILDVSGDGKKKFYRLDRTLVCSGHGYMLR</sequence>